<dbReference type="InParanoid" id="A0A2P5CXN4"/>
<gene>
    <name evidence="1" type="ORF">TorRG33x02_269850</name>
</gene>
<comment type="caution">
    <text evidence="1">The sequence shown here is derived from an EMBL/GenBank/DDBJ whole genome shotgun (WGS) entry which is preliminary data.</text>
</comment>
<accession>A0A2P5CXN4</accession>
<keyword evidence="2" id="KW-1185">Reference proteome</keyword>
<reference evidence="2" key="1">
    <citation type="submission" date="2016-06" db="EMBL/GenBank/DDBJ databases">
        <title>Parallel loss of symbiosis genes in relatives of nitrogen-fixing non-legume Parasponia.</title>
        <authorList>
            <person name="Van Velzen R."/>
            <person name="Holmer R."/>
            <person name="Bu F."/>
            <person name="Rutten L."/>
            <person name="Van Zeijl A."/>
            <person name="Liu W."/>
            <person name="Santuari L."/>
            <person name="Cao Q."/>
            <person name="Sharma T."/>
            <person name="Shen D."/>
            <person name="Roswanjaya Y."/>
            <person name="Wardhani T."/>
            <person name="Kalhor M.S."/>
            <person name="Jansen J."/>
            <person name="Van den Hoogen J."/>
            <person name="Gungor B."/>
            <person name="Hartog M."/>
            <person name="Hontelez J."/>
            <person name="Verver J."/>
            <person name="Yang W.-C."/>
            <person name="Schijlen E."/>
            <person name="Repin R."/>
            <person name="Schilthuizen M."/>
            <person name="Schranz E."/>
            <person name="Heidstra R."/>
            <person name="Miyata K."/>
            <person name="Fedorova E."/>
            <person name="Kohlen W."/>
            <person name="Bisseling T."/>
            <person name="Smit S."/>
            <person name="Geurts R."/>
        </authorList>
    </citation>
    <scope>NUCLEOTIDE SEQUENCE [LARGE SCALE GENOMIC DNA]</scope>
    <source>
        <strain evidence="2">cv. RG33-2</strain>
    </source>
</reference>
<dbReference type="AlphaFoldDB" id="A0A2P5CXN4"/>
<organism evidence="1 2">
    <name type="scientific">Trema orientale</name>
    <name type="common">Charcoal tree</name>
    <name type="synonym">Celtis orientalis</name>
    <dbReference type="NCBI Taxonomy" id="63057"/>
    <lineage>
        <taxon>Eukaryota</taxon>
        <taxon>Viridiplantae</taxon>
        <taxon>Streptophyta</taxon>
        <taxon>Embryophyta</taxon>
        <taxon>Tracheophyta</taxon>
        <taxon>Spermatophyta</taxon>
        <taxon>Magnoliopsida</taxon>
        <taxon>eudicotyledons</taxon>
        <taxon>Gunneridae</taxon>
        <taxon>Pentapetalae</taxon>
        <taxon>rosids</taxon>
        <taxon>fabids</taxon>
        <taxon>Rosales</taxon>
        <taxon>Cannabaceae</taxon>
        <taxon>Trema</taxon>
    </lineage>
</organism>
<protein>
    <submittedName>
        <fullName evidence="1">Uncharacterized protein</fullName>
    </submittedName>
</protein>
<feature type="non-terminal residue" evidence="1">
    <location>
        <position position="1"/>
    </location>
</feature>
<sequence length="54" mass="6337">IQIPLEVLESTTKMAKCNCGVFEQSHKHRGVAYIALRRSRFWKFFLNLKRRGAT</sequence>
<name>A0A2P5CXN4_TREOI</name>
<dbReference type="EMBL" id="JXTC01000317">
    <property type="protein sequence ID" value="PON65809.1"/>
    <property type="molecule type" value="Genomic_DNA"/>
</dbReference>
<evidence type="ECO:0000313" key="1">
    <source>
        <dbReference type="EMBL" id="PON65809.1"/>
    </source>
</evidence>
<dbReference type="Proteomes" id="UP000237000">
    <property type="component" value="Unassembled WGS sequence"/>
</dbReference>
<evidence type="ECO:0000313" key="2">
    <source>
        <dbReference type="Proteomes" id="UP000237000"/>
    </source>
</evidence>
<proteinExistence type="predicted"/>